<sequence length="234" mass="26433">MPTTSCLDPLDATDLPRSIMLATHDDTVIYGFGWNHQVAFQSEKIRIQLHKCDMLLFRGDFIHARAGFEWNNLCVHTLLPSTRQLFPSPGRLIPLYTDKPRVNPVGCHCYVWGYQYEGPTKCALSKHLCNHHNFMMRRPQDKESGDGRYAGEESERVDKNRLPAQPFSLGITVLVSLVEAGVDFGDDEAHSHLAHSIPDFQNTEEDLEMEILIATDSDTETENESFNDSANDAP</sequence>
<proteinExistence type="predicted"/>
<accession>A0A6A3XIB9</accession>
<evidence type="ECO:0000313" key="2">
    <source>
        <dbReference type="EMBL" id="KAE9203175.1"/>
    </source>
</evidence>
<reference evidence="2 3" key="1">
    <citation type="submission" date="2018-08" db="EMBL/GenBank/DDBJ databases">
        <title>Genomic investigation of the strawberry pathogen Phytophthora fragariae indicates pathogenicity is determined by transcriptional variation in three key races.</title>
        <authorList>
            <person name="Adams T.M."/>
            <person name="Armitage A.D."/>
            <person name="Sobczyk M.K."/>
            <person name="Bates H.J."/>
            <person name="Dunwell J.M."/>
            <person name="Nellist C.F."/>
            <person name="Harrison R.J."/>
        </authorList>
    </citation>
    <scope>NUCLEOTIDE SEQUENCE [LARGE SCALE GENOMIC DNA]</scope>
    <source>
        <strain evidence="2 3">BC-1</strain>
    </source>
</reference>
<organism evidence="2 3">
    <name type="scientific">Phytophthora fragariae</name>
    <dbReference type="NCBI Taxonomy" id="53985"/>
    <lineage>
        <taxon>Eukaryota</taxon>
        <taxon>Sar</taxon>
        <taxon>Stramenopiles</taxon>
        <taxon>Oomycota</taxon>
        <taxon>Peronosporomycetes</taxon>
        <taxon>Peronosporales</taxon>
        <taxon>Peronosporaceae</taxon>
        <taxon>Phytophthora</taxon>
    </lineage>
</organism>
<dbReference type="Proteomes" id="UP000440367">
    <property type="component" value="Unassembled WGS sequence"/>
</dbReference>
<dbReference type="EMBL" id="QXGD01001578">
    <property type="protein sequence ID" value="KAE9203175.1"/>
    <property type="molecule type" value="Genomic_DNA"/>
</dbReference>
<evidence type="ECO:0000256" key="1">
    <source>
        <dbReference type="SAM" id="MobiDB-lite"/>
    </source>
</evidence>
<feature type="region of interest" description="Disordered" evidence="1">
    <location>
        <begin position="137"/>
        <end position="161"/>
    </location>
</feature>
<gene>
    <name evidence="2" type="ORF">PF002_g21018</name>
</gene>
<evidence type="ECO:0000313" key="3">
    <source>
        <dbReference type="Proteomes" id="UP000440367"/>
    </source>
</evidence>
<dbReference type="AlphaFoldDB" id="A0A6A3XIB9"/>
<name>A0A6A3XIB9_9STRA</name>
<feature type="compositionally biased region" description="Basic and acidic residues" evidence="1">
    <location>
        <begin position="138"/>
        <end position="161"/>
    </location>
</feature>
<protein>
    <submittedName>
        <fullName evidence="2">Uncharacterized protein</fullName>
    </submittedName>
</protein>
<comment type="caution">
    <text evidence="2">The sequence shown here is derived from an EMBL/GenBank/DDBJ whole genome shotgun (WGS) entry which is preliminary data.</text>
</comment>
<feature type="region of interest" description="Disordered" evidence="1">
    <location>
        <begin position="215"/>
        <end position="234"/>
    </location>
</feature>